<keyword evidence="1" id="KW-0812">Transmembrane</keyword>
<organism evidence="2 3">
    <name type="scientific">Rhodococcus ruber</name>
    <dbReference type="NCBI Taxonomy" id="1830"/>
    <lineage>
        <taxon>Bacteria</taxon>
        <taxon>Bacillati</taxon>
        <taxon>Actinomycetota</taxon>
        <taxon>Actinomycetes</taxon>
        <taxon>Mycobacteriales</taxon>
        <taxon>Nocardiaceae</taxon>
        <taxon>Rhodococcus</taxon>
    </lineage>
</organism>
<protein>
    <submittedName>
        <fullName evidence="2">Uncharacterized protein</fullName>
    </submittedName>
</protein>
<feature type="transmembrane region" description="Helical" evidence="1">
    <location>
        <begin position="114"/>
        <end position="133"/>
    </location>
</feature>
<keyword evidence="1" id="KW-1133">Transmembrane helix</keyword>
<proteinExistence type="predicted"/>
<evidence type="ECO:0000256" key="1">
    <source>
        <dbReference type="SAM" id="Phobius"/>
    </source>
</evidence>
<sequence length="144" mass="15749">MSAPTSVRTIHTLLILIALAHSAIPFVMNARRAELSAEIATKNPTFDINTVNESVAIAVRSASVFHTVAVVVCLVGMWSLRSRRRWAGRFLLVSQAMSIAFSVISWSSSAMFHALIPVLDLAALAVVVLAWSTSARHFYRNGRE</sequence>
<keyword evidence="3" id="KW-1185">Reference proteome</keyword>
<feature type="transmembrane region" description="Helical" evidence="1">
    <location>
        <begin position="90"/>
        <end position="108"/>
    </location>
</feature>
<accession>A0ABT4M8B8</accession>
<evidence type="ECO:0000313" key="3">
    <source>
        <dbReference type="Proteomes" id="UP001081071"/>
    </source>
</evidence>
<evidence type="ECO:0000313" key="2">
    <source>
        <dbReference type="EMBL" id="MCZ4517179.1"/>
    </source>
</evidence>
<dbReference type="EMBL" id="JAPWIJ010000001">
    <property type="protein sequence ID" value="MCZ4517179.1"/>
    <property type="molecule type" value="Genomic_DNA"/>
</dbReference>
<feature type="transmembrane region" description="Helical" evidence="1">
    <location>
        <begin position="56"/>
        <end position="78"/>
    </location>
</feature>
<gene>
    <name evidence="2" type="ORF">O4220_01530</name>
</gene>
<comment type="caution">
    <text evidence="2">The sequence shown here is derived from an EMBL/GenBank/DDBJ whole genome shotgun (WGS) entry which is preliminary data.</text>
</comment>
<reference evidence="2" key="1">
    <citation type="submission" date="2022-12" db="EMBL/GenBank/DDBJ databases">
        <authorList>
            <person name="Krivoruchko A.V."/>
            <person name="Elkin A."/>
        </authorList>
    </citation>
    <scope>NUCLEOTIDE SEQUENCE</scope>
    <source>
        <strain evidence="2">IEGM 1391</strain>
    </source>
</reference>
<name>A0ABT4M8B8_9NOCA</name>
<dbReference type="Proteomes" id="UP001081071">
    <property type="component" value="Unassembled WGS sequence"/>
</dbReference>
<dbReference type="RefSeq" id="WP_269601784.1">
    <property type="nucleotide sequence ID" value="NZ_JAPWIJ010000001.1"/>
</dbReference>
<keyword evidence="1" id="KW-0472">Membrane</keyword>